<dbReference type="GO" id="GO:0000731">
    <property type="term" value="P:DNA synthesis involved in DNA repair"/>
    <property type="evidence" value="ECO:0007669"/>
    <property type="project" value="TreeGrafter"/>
</dbReference>
<evidence type="ECO:0000256" key="9">
    <source>
        <dbReference type="ARBA" id="ARBA00023125"/>
    </source>
</evidence>
<protein>
    <recommendedName>
        <fullName evidence="3 12">DNA replication and repair protein RecF</fullName>
    </recommendedName>
</protein>
<dbReference type="GO" id="GO:0003697">
    <property type="term" value="F:single-stranded DNA binding"/>
    <property type="evidence" value="ECO:0007669"/>
    <property type="project" value="UniProtKB-UniRule"/>
</dbReference>
<dbReference type="OrthoDB" id="9803889at2"/>
<dbReference type="GO" id="GO:0005737">
    <property type="term" value="C:cytoplasm"/>
    <property type="evidence" value="ECO:0007669"/>
    <property type="project" value="UniProtKB-SubCell"/>
</dbReference>
<keyword evidence="17" id="KW-1185">Reference proteome</keyword>
<name>A0A5N1ID20_LACJE</name>
<keyword evidence="6 12" id="KW-0547">Nucleotide-binding</keyword>
<keyword evidence="11 12" id="KW-0742">SOS response</keyword>
<evidence type="ECO:0000313" key="14">
    <source>
        <dbReference type="EMBL" id="KAA9323169.1"/>
    </source>
</evidence>
<evidence type="ECO:0000256" key="10">
    <source>
        <dbReference type="ARBA" id="ARBA00023204"/>
    </source>
</evidence>
<dbReference type="Proteomes" id="UP000327236">
    <property type="component" value="Unassembled WGS sequence"/>
</dbReference>
<dbReference type="Pfam" id="PF02463">
    <property type="entry name" value="SMC_N"/>
    <property type="match status" value="1"/>
</dbReference>
<evidence type="ECO:0000313" key="17">
    <source>
        <dbReference type="Proteomes" id="UP001385848"/>
    </source>
</evidence>
<dbReference type="InterPro" id="IPR003395">
    <property type="entry name" value="RecF/RecN/SMC_N"/>
</dbReference>
<dbReference type="GO" id="GO:0006260">
    <property type="term" value="P:DNA replication"/>
    <property type="evidence" value="ECO:0007669"/>
    <property type="project" value="UniProtKB-UniRule"/>
</dbReference>
<keyword evidence="10 12" id="KW-0234">DNA repair</keyword>
<dbReference type="AlphaFoldDB" id="A0A5N1ID20"/>
<dbReference type="PROSITE" id="PS00617">
    <property type="entry name" value="RECF_1"/>
    <property type="match status" value="1"/>
</dbReference>
<feature type="domain" description="RecF/RecN/SMC N-terminal" evidence="13">
    <location>
        <begin position="2"/>
        <end position="347"/>
    </location>
</feature>
<dbReference type="PANTHER" id="PTHR32182:SF0">
    <property type="entry name" value="DNA REPLICATION AND REPAIR PROTEIN RECF"/>
    <property type="match status" value="1"/>
</dbReference>
<evidence type="ECO:0000256" key="5">
    <source>
        <dbReference type="ARBA" id="ARBA00022705"/>
    </source>
</evidence>
<reference evidence="15 17" key="2">
    <citation type="submission" date="2024-04" db="EMBL/GenBank/DDBJ databases">
        <title>Three lactobacilli isolated from voided urine samples from females with type 2 diabetes.</title>
        <authorList>
            <person name="Kula A."/>
            <person name="Stegman N."/>
            <person name="Putonti C."/>
        </authorList>
    </citation>
    <scope>NUCLEOTIDE SEQUENCE [LARGE SCALE GENOMIC DNA]</scope>
    <source>
        <strain evidence="15 17">1855</strain>
    </source>
</reference>
<dbReference type="GO" id="GO:0006302">
    <property type="term" value="P:double-strand break repair"/>
    <property type="evidence" value="ECO:0007669"/>
    <property type="project" value="TreeGrafter"/>
</dbReference>
<accession>A0A5N1ID20</accession>
<evidence type="ECO:0000256" key="12">
    <source>
        <dbReference type="HAMAP-Rule" id="MF_00365"/>
    </source>
</evidence>
<sequence length="374" mass="42563">MYLKQLKLQNWRNFEELETGFSPNVNIFIGQNAQGKTNLLEAVYFLALTRSHRTNSDKELIRFGQKAAILSGHVVKSQVETDLQVRINAKGKKAWINRIEQSKLSRYVGQLTAILFSPEDLALVKGAPSLRRRFMDLEFGQINPEYLYFSSQYRQVLQQKNNYLKQLANGKSKDKVFLEVLSDQLAGLAAEIISRRLKYLTYLSEYAKKAYAAISNEKEQLEVVYNPSVPLTSEQITSESIYHEVLACFKKNEAGEIRTGTTLSGPHRDDLKFLLDKKDAHLYASQGQQRTIALSLKLAEIQLIHQITGEYPALLLDDVMSELDHTRQSALLNYIHGKTQTFITTTDLEGISWEIVKKPKIFRLKAGVISEGDD</sequence>
<comment type="function">
    <text evidence="12">The RecF protein is involved in DNA metabolism; it is required for DNA replication and normal SOS inducibility. RecF binds preferentially to single-stranded, linear DNA. It also seems to bind ATP.</text>
</comment>
<dbReference type="GO" id="GO:0009432">
    <property type="term" value="P:SOS response"/>
    <property type="evidence" value="ECO:0007669"/>
    <property type="project" value="UniProtKB-UniRule"/>
</dbReference>
<keyword evidence="8 12" id="KW-0067">ATP-binding</keyword>
<evidence type="ECO:0000256" key="11">
    <source>
        <dbReference type="ARBA" id="ARBA00023236"/>
    </source>
</evidence>
<dbReference type="GO" id="GO:0005524">
    <property type="term" value="F:ATP binding"/>
    <property type="evidence" value="ECO:0007669"/>
    <property type="project" value="UniProtKB-UniRule"/>
</dbReference>
<dbReference type="Gene3D" id="1.20.1050.90">
    <property type="entry name" value="RecF/RecN/SMC, N-terminal domain"/>
    <property type="match status" value="1"/>
</dbReference>
<comment type="caution">
    <text evidence="14">The sequence shown here is derived from an EMBL/GenBank/DDBJ whole genome shotgun (WGS) entry which is preliminary data.</text>
</comment>
<dbReference type="InterPro" id="IPR001238">
    <property type="entry name" value="DNA-binding_RecF"/>
</dbReference>
<dbReference type="Proteomes" id="UP001385848">
    <property type="component" value="Unassembled WGS sequence"/>
</dbReference>
<evidence type="ECO:0000256" key="1">
    <source>
        <dbReference type="ARBA" id="ARBA00004496"/>
    </source>
</evidence>
<dbReference type="RefSeq" id="WP_006588192.1">
    <property type="nucleotide sequence ID" value="NZ_CATOUV010000001.1"/>
</dbReference>
<evidence type="ECO:0000256" key="2">
    <source>
        <dbReference type="ARBA" id="ARBA00008016"/>
    </source>
</evidence>
<dbReference type="PANTHER" id="PTHR32182">
    <property type="entry name" value="DNA REPLICATION AND REPAIR PROTEIN RECF"/>
    <property type="match status" value="1"/>
</dbReference>
<keyword evidence="7 12" id="KW-0227">DNA damage</keyword>
<evidence type="ECO:0000256" key="8">
    <source>
        <dbReference type="ARBA" id="ARBA00022840"/>
    </source>
</evidence>
<keyword evidence="9 12" id="KW-0238">DNA-binding</keyword>
<keyword evidence="5 12" id="KW-0235">DNA replication</keyword>
<dbReference type="InterPro" id="IPR018078">
    <property type="entry name" value="DNA-binding_RecF_CS"/>
</dbReference>
<keyword evidence="4 12" id="KW-0963">Cytoplasm</keyword>
<proteinExistence type="inferred from homology"/>
<dbReference type="EMBL" id="JBBVUL010000004">
    <property type="protein sequence ID" value="MEL0564902.1"/>
    <property type="molecule type" value="Genomic_DNA"/>
</dbReference>
<dbReference type="KEGG" id="lje:BUE77_00800"/>
<dbReference type="SUPFAM" id="SSF52540">
    <property type="entry name" value="P-loop containing nucleoside triphosphate hydrolases"/>
    <property type="match status" value="1"/>
</dbReference>
<dbReference type="Gene3D" id="3.40.50.300">
    <property type="entry name" value="P-loop containing nucleotide triphosphate hydrolases"/>
    <property type="match status" value="1"/>
</dbReference>
<reference evidence="14 16" key="1">
    <citation type="submission" date="2019-09" db="EMBL/GenBank/DDBJ databases">
        <title>Draft genome sequence assemblies of isolates from the urinary tract.</title>
        <authorList>
            <person name="Mores C.R."/>
            <person name="Putonti C."/>
            <person name="Wolfe A.J."/>
        </authorList>
    </citation>
    <scope>NUCLEOTIDE SEQUENCE [LARGE SCALE GENOMIC DNA]</scope>
    <source>
        <strain evidence="14 16">UMB246</strain>
    </source>
</reference>
<dbReference type="HAMAP" id="MF_00365">
    <property type="entry name" value="RecF"/>
    <property type="match status" value="1"/>
</dbReference>
<evidence type="ECO:0000256" key="3">
    <source>
        <dbReference type="ARBA" id="ARBA00020170"/>
    </source>
</evidence>
<evidence type="ECO:0000256" key="6">
    <source>
        <dbReference type="ARBA" id="ARBA00022741"/>
    </source>
</evidence>
<evidence type="ECO:0000259" key="13">
    <source>
        <dbReference type="Pfam" id="PF02463"/>
    </source>
</evidence>
<organism evidence="14 16">
    <name type="scientific">Lactobacillus jensenii</name>
    <dbReference type="NCBI Taxonomy" id="109790"/>
    <lineage>
        <taxon>Bacteria</taxon>
        <taxon>Bacillati</taxon>
        <taxon>Bacillota</taxon>
        <taxon>Bacilli</taxon>
        <taxon>Lactobacillales</taxon>
        <taxon>Lactobacillaceae</taxon>
        <taxon>Lactobacillus</taxon>
    </lineage>
</organism>
<dbReference type="CDD" id="cd03242">
    <property type="entry name" value="ABC_RecF"/>
    <property type="match status" value="1"/>
</dbReference>
<evidence type="ECO:0000313" key="15">
    <source>
        <dbReference type="EMBL" id="MEL0564902.1"/>
    </source>
</evidence>
<evidence type="ECO:0000256" key="4">
    <source>
        <dbReference type="ARBA" id="ARBA00022490"/>
    </source>
</evidence>
<dbReference type="GeneID" id="31742235"/>
<dbReference type="EMBL" id="VYWW01000011">
    <property type="protein sequence ID" value="KAA9323169.1"/>
    <property type="molecule type" value="Genomic_DNA"/>
</dbReference>
<comment type="subcellular location">
    <subcellularLocation>
        <location evidence="1 12">Cytoplasm</location>
    </subcellularLocation>
</comment>
<evidence type="ECO:0000256" key="7">
    <source>
        <dbReference type="ARBA" id="ARBA00022763"/>
    </source>
</evidence>
<dbReference type="InterPro" id="IPR042174">
    <property type="entry name" value="RecF_2"/>
</dbReference>
<gene>
    <name evidence="12 14" type="primary">recF</name>
    <name evidence="15" type="ORF">AAC431_03045</name>
    <name evidence="14" type="ORF">F6H94_03690</name>
</gene>
<feature type="binding site" evidence="12">
    <location>
        <begin position="30"/>
        <end position="37"/>
    </location>
    <ligand>
        <name>ATP</name>
        <dbReference type="ChEBI" id="CHEBI:30616"/>
    </ligand>
</feature>
<dbReference type="NCBIfam" id="TIGR00611">
    <property type="entry name" value="recf"/>
    <property type="match status" value="1"/>
</dbReference>
<dbReference type="InterPro" id="IPR027417">
    <property type="entry name" value="P-loop_NTPase"/>
</dbReference>
<comment type="similarity">
    <text evidence="2 12">Belongs to the RecF family.</text>
</comment>
<evidence type="ECO:0000313" key="16">
    <source>
        <dbReference type="Proteomes" id="UP000327236"/>
    </source>
</evidence>